<comment type="caution">
    <text evidence="1">The sequence shown here is derived from an EMBL/GenBank/DDBJ whole genome shotgun (WGS) entry which is preliminary data.</text>
</comment>
<dbReference type="Proteomes" id="UP000298030">
    <property type="component" value="Unassembled WGS sequence"/>
</dbReference>
<sequence length="65" mass="6762">MSPTEPPLDIGRSESNVAAGSGVRLDLDGSQRFSPVSLLTGEKPIHSNSSLDGPTPSLLNLGWCV</sequence>
<keyword evidence="2" id="KW-1185">Reference proteome</keyword>
<gene>
    <name evidence="1" type="ORF">FA13DRAFT_1737058</name>
</gene>
<dbReference type="AlphaFoldDB" id="A0A4Y7SYB6"/>
<name>A0A4Y7SYB6_COPMI</name>
<organism evidence="1 2">
    <name type="scientific">Coprinellus micaceus</name>
    <name type="common">Glistening ink-cap mushroom</name>
    <name type="synonym">Coprinus micaceus</name>
    <dbReference type="NCBI Taxonomy" id="71717"/>
    <lineage>
        <taxon>Eukaryota</taxon>
        <taxon>Fungi</taxon>
        <taxon>Dikarya</taxon>
        <taxon>Basidiomycota</taxon>
        <taxon>Agaricomycotina</taxon>
        <taxon>Agaricomycetes</taxon>
        <taxon>Agaricomycetidae</taxon>
        <taxon>Agaricales</taxon>
        <taxon>Agaricineae</taxon>
        <taxon>Psathyrellaceae</taxon>
        <taxon>Coprinellus</taxon>
    </lineage>
</organism>
<evidence type="ECO:0000313" key="1">
    <source>
        <dbReference type="EMBL" id="TEB26853.1"/>
    </source>
</evidence>
<protein>
    <submittedName>
        <fullName evidence="1">Uncharacterized protein</fullName>
    </submittedName>
</protein>
<evidence type="ECO:0000313" key="2">
    <source>
        <dbReference type="Proteomes" id="UP000298030"/>
    </source>
</evidence>
<dbReference type="EMBL" id="QPFP01000045">
    <property type="protein sequence ID" value="TEB26853.1"/>
    <property type="molecule type" value="Genomic_DNA"/>
</dbReference>
<reference evidence="1 2" key="1">
    <citation type="journal article" date="2019" name="Nat. Ecol. Evol.">
        <title>Megaphylogeny resolves global patterns of mushroom evolution.</title>
        <authorList>
            <person name="Varga T."/>
            <person name="Krizsan K."/>
            <person name="Foldi C."/>
            <person name="Dima B."/>
            <person name="Sanchez-Garcia M."/>
            <person name="Sanchez-Ramirez S."/>
            <person name="Szollosi G.J."/>
            <person name="Szarkandi J.G."/>
            <person name="Papp V."/>
            <person name="Albert L."/>
            <person name="Andreopoulos W."/>
            <person name="Angelini C."/>
            <person name="Antonin V."/>
            <person name="Barry K.W."/>
            <person name="Bougher N.L."/>
            <person name="Buchanan P."/>
            <person name="Buyck B."/>
            <person name="Bense V."/>
            <person name="Catcheside P."/>
            <person name="Chovatia M."/>
            <person name="Cooper J."/>
            <person name="Damon W."/>
            <person name="Desjardin D."/>
            <person name="Finy P."/>
            <person name="Geml J."/>
            <person name="Haridas S."/>
            <person name="Hughes K."/>
            <person name="Justo A."/>
            <person name="Karasinski D."/>
            <person name="Kautmanova I."/>
            <person name="Kiss B."/>
            <person name="Kocsube S."/>
            <person name="Kotiranta H."/>
            <person name="LaButti K.M."/>
            <person name="Lechner B.E."/>
            <person name="Liimatainen K."/>
            <person name="Lipzen A."/>
            <person name="Lukacs Z."/>
            <person name="Mihaltcheva S."/>
            <person name="Morgado L.N."/>
            <person name="Niskanen T."/>
            <person name="Noordeloos M.E."/>
            <person name="Ohm R.A."/>
            <person name="Ortiz-Santana B."/>
            <person name="Ovrebo C."/>
            <person name="Racz N."/>
            <person name="Riley R."/>
            <person name="Savchenko A."/>
            <person name="Shiryaev A."/>
            <person name="Soop K."/>
            <person name="Spirin V."/>
            <person name="Szebenyi C."/>
            <person name="Tomsovsky M."/>
            <person name="Tulloss R.E."/>
            <person name="Uehling J."/>
            <person name="Grigoriev I.V."/>
            <person name="Vagvolgyi C."/>
            <person name="Papp T."/>
            <person name="Martin F.M."/>
            <person name="Miettinen O."/>
            <person name="Hibbett D.S."/>
            <person name="Nagy L.G."/>
        </authorList>
    </citation>
    <scope>NUCLEOTIDE SEQUENCE [LARGE SCALE GENOMIC DNA]</scope>
    <source>
        <strain evidence="1 2">FP101781</strain>
    </source>
</reference>
<accession>A0A4Y7SYB6</accession>
<proteinExistence type="predicted"/>